<accession>A0AAE4MHR3</accession>
<protein>
    <submittedName>
        <fullName evidence="1">Uncharacterized protein</fullName>
    </submittedName>
</protein>
<keyword evidence="2" id="KW-1185">Reference proteome</keyword>
<dbReference type="RefSeq" id="WP_338099227.1">
    <property type="nucleotide sequence ID" value="NZ_JAWDKD010000013.1"/>
</dbReference>
<gene>
    <name evidence="1" type="ORF">MsAg5_06740</name>
</gene>
<reference evidence="1" key="1">
    <citation type="submission" date="2023-06" db="EMBL/GenBank/DDBJ databases">
        <title>Genome sequence of Methanosarcinaceae archaeon Ag5.</title>
        <authorList>
            <person name="Protasov E."/>
            <person name="Platt K."/>
            <person name="Poehlein A."/>
            <person name="Daniel R."/>
            <person name="Brune A."/>
        </authorList>
    </citation>
    <scope>NUCLEOTIDE SEQUENCE</scope>
    <source>
        <strain evidence="1">Ag5</strain>
    </source>
</reference>
<dbReference type="Proteomes" id="UP001271789">
    <property type="component" value="Unassembled WGS sequence"/>
</dbReference>
<evidence type="ECO:0000313" key="2">
    <source>
        <dbReference type="Proteomes" id="UP001271789"/>
    </source>
</evidence>
<proteinExistence type="predicted"/>
<dbReference type="EMBL" id="JAWDKD010000013">
    <property type="protein sequence ID" value="MDV0446817.1"/>
    <property type="molecule type" value="Genomic_DNA"/>
</dbReference>
<organism evidence="1 2">
    <name type="scientific">Methanolapillus africanus</name>
    <dbReference type="NCBI Taxonomy" id="3028297"/>
    <lineage>
        <taxon>Archaea</taxon>
        <taxon>Methanobacteriati</taxon>
        <taxon>Methanobacteriota</taxon>
        <taxon>Stenosarchaea group</taxon>
        <taxon>Methanomicrobia</taxon>
        <taxon>Methanosarcinales</taxon>
        <taxon>Methanosarcinaceae</taxon>
        <taxon>Methanolapillus</taxon>
    </lineage>
</organism>
<comment type="caution">
    <text evidence="1">The sequence shown here is derived from an EMBL/GenBank/DDBJ whole genome shotgun (WGS) entry which is preliminary data.</text>
</comment>
<sequence length="154" mass="17681">MSATKRRKTSISLTVNQKFLNKMNQLIKTSEFSSISDIVNVSVSMFIGKLSVYENDPNFSCAKLAELYQDDNSPREKISVSYSEFLDKELEELCLVTQKNKSYVVRIALDSFLDYYSNSDKKIVLNGETNFSMTKEDLKRIVKSIMDDIKKENS</sequence>
<name>A0AAE4MHR3_9EURY</name>
<evidence type="ECO:0000313" key="1">
    <source>
        <dbReference type="EMBL" id="MDV0446817.1"/>
    </source>
</evidence>
<dbReference type="AlphaFoldDB" id="A0AAE4MHR3"/>